<evidence type="ECO:0000313" key="3">
    <source>
        <dbReference type="Proteomes" id="UP000094828"/>
    </source>
</evidence>
<comment type="caution">
    <text evidence="2">The sequence shown here is derived from an EMBL/GenBank/DDBJ whole genome shotgun (WGS) entry which is preliminary data.</text>
</comment>
<evidence type="ECO:0000313" key="2">
    <source>
        <dbReference type="EMBL" id="ODA33151.1"/>
    </source>
</evidence>
<dbReference type="Proteomes" id="UP000094828">
    <property type="component" value="Unassembled WGS sequence"/>
</dbReference>
<keyword evidence="3" id="KW-1185">Reference proteome</keyword>
<accession>A0A1C3EIT3</accession>
<name>A0A1C3EIT3_9PLAN</name>
<feature type="region of interest" description="Disordered" evidence="1">
    <location>
        <begin position="46"/>
        <end position="67"/>
    </location>
</feature>
<proteinExistence type="predicted"/>
<dbReference type="EMBL" id="LYDR01000058">
    <property type="protein sequence ID" value="ODA33151.1"/>
    <property type="molecule type" value="Genomic_DNA"/>
</dbReference>
<evidence type="ECO:0000256" key="1">
    <source>
        <dbReference type="SAM" id="MobiDB-lite"/>
    </source>
</evidence>
<reference evidence="2 3" key="1">
    <citation type="submission" date="2016-05" db="EMBL/GenBank/DDBJ databases">
        <title>Genomic and physiological characterization of Planctopirus sp. isolated from fresh water lake.</title>
        <authorList>
            <person name="Subhash Y."/>
            <person name="Ramana C."/>
        </authorList>
    </citation>
    <scope>NUCLEOTIDE SEQUENCE [LARGE SCALE GENOMIC DNA]</scope>
    <source>
        <strain evidence="2 3">JC280</strain>
    </source>
</reference>
<sequence>MPPLSRNPLESADSAVRSGWTREFQGYPLPNPIAGRIVLTTMRHQPDDTKEVDTSLPTGSPLFGTVH</sequence>
<gene>
    <name evidence="2" type="ORF">A6X21_05135</name>
</gene>
<dbReference type="AlphaFoldDB" id="A0A1C3EIT3"/>
<protein>
    <submittedName>
        <fullName evidence="2">Uncharacterized protein</fullName>
    </submittedName>
</protein>
<organism evidence="2 3">
    <name type="scientific">Planctopirus hydrillae</name>
    <dbReference type="NCBI Taxonomy" id="1841610"/>
    <lineage>
        <taxon>Bacteria</taxon>
        <taxon>Pseudomonadati</taxon>
        <taxon>Planctomycetota</taxon>
        <taxon>Planctomycetia</taxon>
        <taxon>Planctomycetales</taxon>
        <taxon>Planctomycetaceae</taxon>
        <taxon>Planctopirus</taxon>
    </lineage>
</organism>